<reference evidence="2" key="1">
    <citation type="journal article" date="2024" name="IScience">
        <title>Strigolactones Initiate the Formation of Haustorium-like Structures in Castilleja.</title>
        <authorList>
            <person name="Buerger M."/>
            <person name="Peterson D."/>
            <person name="Chory J."/>
        </authorList>
    </citation>
    <scope>NUCLEOTIDE SEQUENCE [LARGE SCALE GENOMIC DNA]</scope>
</reference>
<accession>A0ABD3CDN4</accession>
<dbReference type="InterPro" id="IPR035979">
    <property type="entry name" value="RBD_domain_sf"/>
</dbReference>
<dbReference type="Proteomes" id="UP001632038">
    <property type="component" value="Unassembled WGS sequence"/>
</dbReference>
<dbReference type="AlphaFoldDB" id="A0ABD3CDN4"/>
<evidence type="ECO:0008006" key="3">
    <source>
        <dbReference type="Google" id="ProtNLM"/>
    </source>
</evidence>
<keyword evidence="2" id="KW-1185">Reference proteome</keyword>
<protein>
    <recommendedName>
        <fullName evidence="3">RRM domain-containing protein</fullName>
    </recommendedName>
</protein>
<dbReference type="EMBL" id="JAVIJP010000037">
    <property type="protein sequence ID" value="KAL3627983.1"/>
    <property type="molecule type" value="Genomic_DNA"/>
</dbReference>
<evidence type="ECO:0000313" key="2">
    <source>
        <dbReference type="Proteomes" id="UP001632038"/>
    </source>
</evidence>
<name>A0ABD3CDN4_9LAMI</name>
<organism evidence="1 2">
    <name type="scientific">Castilleja foliolosa</name>
    <dbReference type="NCBI Taxonomy" id="1961234"/>
    <lineage>
        <taxon>Eukaryota</taxon>
        <taxon>Viridiplantae</taxon>
        <taxon>Streptophyta</taxon>
        <taxon>Embryophyta</taxon>
        <taxon>Tracheophyta</taxon>
        <taxon>Spermatophyta</taxon>
        <taxon>Magnoliopsida</taxon>
        <taxon>eudicotyledons</taxon>
        <taxon>Gunneridae</taxon>
        <taxon>Pentapetalae</taxon>
        <taxon>asterids</taxon>
        <taxon>lamiids</taxon>
        <taxon>Lamiales</taxon>
        <taxon>Orobanchaceae</taxon>
        <taxon>Pedicularideae</taxon>
        <taxon>Castillejinae</taxon>
        <taxon>Castilleja</taxon>
    </lineage>
</organism>
<gene>
    <name evidence="1" type="ORF">CASFOL_028085</name>
</gene>
<evidence type="ECO:0000313" key="1">
    <source>
        <dbReference type="EMBL" id="KAL3627983.1"/>
    </source>
</evidence>
<dbReference type="SUPFAM" id="SSF54928">
    <property type="entry name" value="RNA-binding domain, RBD"/>
    <property type="match status" value="1"/>
</dbReference>
<comment type="caution">
    <text evidence="1">The sequence shown here is derived from an EMBL/GenBank/DDBJ whole genome shotgun (WGS) entry which is preliminary data.</text>
</comment>
<proteinExistence type="predicted"/>
<sequence length="52" mass="6029">MVGNNADQYYELSQFLRSRMLIVTKYCFVKYATLEQAQRAIGAFNIPYTFPG</sequence>